<evidence type="ECO:0000256" key="1">
    <source>
        <dbReference type="SAM" id="MobiDB-lite"/>
    </source>
</evidence>
<reference evidence="2 3" key="1">
    <citation type="journal article" date="2019" name="Nat. Microbiol.">
        <title>Mediterranean grassland soil C-N compound turnover is dependent on rainfall and depth, and is mediated by genomically divergent microorganisms.</title>
        <authorList>
            <person name="Diamond S."/>
            <person name="Andeer P.F."/>
            <person name="Li Z."/>
            <person name="Crits-Christoph A."/>
            <person name="Burstein D."/>
            <person name="Anantharaman K."/>
            <person name="Lane K.R."/>
            <person name="Thomas B.C."/>
            <person name="Pan C."/>
            <person name="Northen T.R."/>
            <person name="Banfield J.F."/>
        </authorList>
    </citation>
    <scope>NUCLEOTIDE SEQUENCE [LARGE SCALE GENOMIC DNA]</scope>
    <source>
        <strain evidence="2">NP_6</strain>
    </source>
</reference>
<feature type="region of interest" description="Disordered" evidence="1">
    <location>
        <begin position="43"/>
        <end position="78"/>
    </location>
</feature>
<evidence type="ECO:0000313" key="3">
    <source>
        <dbReference type="Proteomes" id="UP000318093"/>
    </source>
</evidence>
<dbReference type="AlphaFoldDB" id="A0A537JKX9"/>
<sequence length="78" mass="8656">MEPDRPVIAWTHALLNLPAASGERFSEEWKIVARRIEAVHTLPVPRDTEPAGAPRLHHLPAVPPNPMGSSRRGRPPDE</sequence>
<name>A0A537JKX9_9BACT</name>
<accession>A0A537JKX9</accession>
<organism evidence="2 3">
    <name type="scientific">Candidatus Segetimicrobium genomatis</name>
    <dbReference type="NCBI Taxonomy" id="2569760"/>
    <lineage>
        <taxon>Bacteria</taxon>
        <taxon>Bacillati</taxon>
        <taxon>Candidatus Sysuimicrobiota</taxon>
        <taxon>Candidatus Sysuimicrobiia</taxon>
        <taxon>Candidatus Sysuimicrobiales</taxon>
        <taxon>Candidatus Segetimicrobiaceae</taxon>
        <taxon>Candidatus Segetimicrobium</taxon>
    </lineage>
</organism>
<dbReference type="EMBL" id="VBAN01000091">
    <property type="protein sequence ID" value="TMI83796.1"/>
    <property type="molecule type" value="Genomic_DNA"/>
</dbReference>
<gene>
    <name evidence="2" type="ORF">E6H03_03105</name>
</gene>
<comment type="caution">
    <text evidence="2">The sequence shown here is derived from an EMBL/GenBank/DDBJ whole genome shotgun (WGS) entry which is preliminary data.</text>
</comment>
<protein>
    <submittedName>
        <fullName evidence="2">Uncharacterized protein</fullName>
    </submittedName>
</protein>
<proteinExistence type="predicted"/>
<dbReference type="Proteomes" id="UP000318093">
    <property type="component" value="Unassembled WGS sequence"/>
</dbReference>
<evidence type="ECO:0000313" key="2">
    <source>
        <dbReference type="EMBL" id="TMI83796.1"/>
    </source>
</evidence>